<evidence type="ECO:0000313" key="4">
    <source>
        <dbReference type="Proteomes" id="UP000297861"/>
    </source>
</evidence>
<dbReference type="AlphaFoldDB" id="A0A4Y8L4Q5"/>
<dbReference type="InterPro" id="IPR031939">
    <property type="entry name" value="Adhesin_E-like"/>
</dbReference>
<feature type="chain" id="PRO_5021381298" description="Surface-adhesin protein E-like domain-containing protein" evidence="1">
    <location>
        <begin position="20"/>
        <end position="151"/>
    </location>
</feature>
<keyword evidence="4" id="KW-1185">Reference proteome</keyword>
<name>A0A4Y8L4Q5_9BACT</name>
<proteinExistence type="predicted"/>
<protein>
    <recommendedName>
        <fullName evidence="2">Surface-adhesin protein E-like domain-containing protein</fullName>
    </recommendedName>
</protein>
<dbReference type="RefSeq" id="WP_134436413.1">
    <property type="nucleotide sequence ID" value="NZ_AP028867.1"/>
</dbReference>
<gene>
    <name evidence="3" type="ORF">E2605_10455</name>
</gene>
<accession>A0A4Y8L4Q5</accession>
<dbReference type="EMBL" id="SOML01000006">
    <property type="protein sequence ID" value="TFD96010.1"/>
    <property type="molecule type" value="Genomic_DNA"/>
</dbReference>
<reference evidence="3 4" key="1">
    <citation type="submission" date="2019-03" db="EMBL/GenBank/DDBJ databases">
        <title>San Antonio Military Medical Center submission to MRSN (WRAIR), pending publication.</title>
        <authorList>
            <person name="Blyth D.M."/>
            <person name="Mccarthy S.L."/>
            <person name="Schall S.E."/>
            <person name="Stam J.A."/>
            <person name="Ong A.C."/>
            <person name="Mcgann P.T."/>
        </authorList>
    </citation>
    <scope>NUCLEOTIDE SEQUENCE [LARGE SCALE GENOMIC DNA]</scope>
    <source>
        <strain evidence="3 4">MRSN571793</strain>
    </source>
</reference>
<dbReference type="Proteomes" id="UP000297861">
    <property type="component" value="Unassembled WGS sequence"/>
</dbReference>
<evidence type="ECO:0000313" key="3">
    <source>
        <dbReference type="EMBL" id="TFD96010.1"/>
    </source>
</evidence>
<evidence type="ECO:0000256" key="1">
    <source>
        <dbReference type="SAM" id="SignalP"/>
    </source>
</evidence>
<keyword evidence="1" id="KW-0732">Signal</keyword>
<evidence type="ECO:0000259" key="2">
    <source>
        <dbReference type="Pfam" id="PF16747"/>
    </source>
</evidence>
<dbReference type="OrthoDB" id="997195at2"/>
<organism evidence="3 4">
    <name type="scientific">Dysgonomonas capnocytophagoides</name>
    <dbReference type="NCBI Taxonomy" id="45254"/>
    <lineage>
        <taxon>Bacteria</taxon>
        <taxon>Pseudomonadati</taxon>
        <taxon>Bacteroidota</taxon>
        <taxon>Bacteroidia</taxon>
        <taxon>Bacteroidales</taxon>
        <taxon>Dysgonomonadaceae</taxon>
        <taxon>Dysgonomonas</taxon>
    </lineage>
</organism>
<feature type="domain" description="Surface-adhesin protein E-like" evidence="2">
    <location>
        <begin position="23"/>
        <end position="147"/>
    </location>
</feature>
<sequence length="151" mass="17532">MKYLSVLLFFIMASSSLVAQNVWKNLAVTENTEIYIDSASVLSNEGQISARVKTVYTTESSRQAYINKIKNIYKKDADKKIKKWEGFSYNITYGIYDCSNKRFKVLEVEDFTSGDKRIVKTKTNEKKVKWIFVDTDTVGDYILYYICDGQY</sequence>
<dbReference type="Pfam" id="PF16747">
    <property type="entry name" value="Adhesin_E"/>
    <property type="match status" value="1"/>
</dbReference>
<comment type="caution">
    <text evidence="3">The sequence shown here is derived from an EMBL/GenBank/DDBJ whole genome shotgun (WGS) entry which is preliminary data.</text>
</comment>
<feature type="signal peptide" evidence="1">
    <location>
        <begin position="1"/>
        <end position="19"/>
    </location>
</feature>